<evidence type="ECO:0000256" key="1">
    <source>
        <dbReference type="ARBA" id="ARBA00004651"/>
    </source>
</evidence>
<dbReference type="Proteomes" id="UP000008461">
    <property type="component" value="Chromosome"/>
</dbReference>
<evidence type="ECO:0000256" key="6">
    <source>
        <dbReference type="SAM" id="Phobius"/>
    </source>
</evidence>
<evidence type="ECO:0000256" key="4">
    <source>
        <dbReference type="ARBA" id="ARBA00022989"/>
    </source>
</evidence>
<comment type="subcellular location">
    <subcellularLocation>
        <location evidence="1">Cell membrane</location>
        <topology evidence="1">Multi-pass membrane protein</topology>
    </subcellularLocation>
</comment>
<dbReference type="KEGG" id="hhy:Halhy_3921"/>
<protein>
    <recommendedName>
        <fullName evidence="7">ABC3 transporter permease C-terminal domain-containing protein</fullName>
    </recommendedName>
</protein>
<dbReference type="RefSeq" id="WP_013766308.1">
    <property type="nucleotide sequence ID" value="NC_015510.1"/>
</dbReference>
<feature type="transmembrane region" description="Helical" evidence="6">
    <location>
        <begin position="194"/>
        <end position="214"/>
    </location>
</feature>
<evidence type="ECO:0000313" key="8">
    <source>
        <dbReference type="EMBL" id="AEE51769.1"/>
    </source>
</evidence>
<dbReference type="InterPro" id="IPR050250">
    <property type="entry name" value="Macrolide_Exporter_MacB"/>
</dbReference>
<dbReference type="GO" id="GO:0022857">
    <property type="term" value="F:transmembrane transporter activity"/>
    <property type="evidence" value="ECO:0007669"/>
    <property type="project" value="TreeGrafter"/>
</dbReference>
<accession>F4L4A0</accession>
<keyword evidence="3 6" id="KW-0812">Transmembrane</keyword>
<dbReference type="STRING" id="760192.Halhy_3921"/>
<evidence type="ECO:0000313" key="9">
    <source>
        <dbReference type="Proteomes" id="UP000008461"/>
    </source>
</evidence>
<organism evidence="8 9">
    <name type="scientific">Haliscomenobacter hydrossis (strain ATCC 27775 / DSM 1100 / LMG 10767 / O)</name>
    <dbReference type="NCBI Taxonomy" id="760192"/>
    <lineage>
        <taxon>Bacteria</taxon>
        <taxon>Pseudomonadati</taxon>
        <taxon>Bacteroidota</taxon>
        <taxon>Saprospiria</taxon>
        <taxon>Saprospirales</taxon>
        <taxon>Haliscomenobacteraceae</taxon>
        <taxon>Haliscomenobacter</taxon>
    </lineage>
</organism>
<proteinExistence type="predicted"/>
<feature type="transmembrane region" description="Helical" evidence="6">
    <location>
        <begin position="160"/>
        <end position="179"/>
    </location>
</feature>
<dbReference type="InterPro" id="IPR003838">
    <property type="entry name" value="ABC3_permease_C"/>
</dbReference>
<reference key="2">
    <citation type="submission" date="2011-04" db="EMBL/GenBank/DDBJ databases">
        <title>Complete sequence of chromosome of Haliscomenobacter hydrossis DSM 1100.</title>
        <authorList>
            <consortium name="US DOE Joint Genome Institute (JGI-PGF)"/>
            <person name="Lucas S."/>
            <person name="Han J."/>
            <person name="Lapidus A."/>
            <person name="Bruce D."/>
            <person name="Goodwin L."/>
            <person name="Pitluck S."/>
            <person name="Peters L."/>
            <person name="Kyrpides N."/>
            <person name="Mavromatis K."/>
            <person name="Ivanova N."/>
            <person name="Ovchinnikova G."/>
            <person name="Pagani I."/>
            <person name="Daligault H."/>
            <person name="Detter J.C."/>
            <person name="Han C."/>
            <person name="Land M."/>
            <person name="Hauser L."/>
            <person name="Markowitz V."/>
            <person name="Cheng J.-F."/>
            <person name="Hugenholtz P."/>
            <person name="Woyke T."/>
            <person name="Wu D."/>
            <person name="Verbarg S."/>
            <person name="Frueling A."/>
            <person name="Brambilla E."/>
            <person name="Klenk H.-P."/>
            <person name="Eisen J.A."/>
        </authorList>
    </citation>
    <scope>NUCLEOTIDE SEQUENCE</scope>
    <source>
        <strain>DSM 1100</strain>
    </source>
</reference>
<dbReference type="Pfam" id="PF02687">
    <property type="entry name" value="FtsX"/>
    <property type="match status" value="1"/>
</dbReference>
<keyword evidence="4 6" id="KW-1133">Transmembrane helix</keyword>
<dbReference type="eggNOG" id="COG0577">
    <property type="taxonomic scope" value="Bacteria"/>
</dbReference>
<feature type="transmembrane region" description="Helical" evidence="6">
    <location>
        <begin position="107"/>
        <end position="133"/>
    </location>
</feature>
<evidence type="ECO:0000256" key="2">
    <source>
        <dbReference type="ARBA" id="ARBA00022475"/>
    </source>
</evidence>
<keyword evidence="9" id="KW-1185">Reference proteome</keyword>
<sequence length="231" mass="26028">MGKRLIQPGSFFDPNQGDVAFTVIGVVSDFHFQSLHEPIAPLFLQHNRVFQGNNPLLAARVQMAHNQSFIQEAQKHWSTFAPDQPFHYSSLDANLDNLYANEKRTQLIFGIFAFLAVFIACIGLLGLSTYMTYQRTKEIGIRKVLGATVLSITNLLAQDFLKLVLIAIVLATPVSWYLMDRWLADFAYRIELQWWMFVLAGVLAAGIAFLTISFQSVKAALMNPVKSLRSE</sequence>
<feature type="domain" description="ABC3 transporter permease C-terminal" evidence="7">
    <location>
        <begin position="111"/>
        <end position="224"/>
    </location>
</feature>
<dbReference type="EMBL" id="CP002691">
    <property type="protein sequence ID" value="AEE51769.1"/>
    <property type="molecule type" value="Genomic_DNA"/>
</dbReference>
<dbReference type="HOGENOM" id="CLU_104559_0_0_10"/>
<evidence type="ECO:0000259" key="7">
    <source>
        <dbReference type="Pfam" id="PF02687"/>
    </source>
</evidence>
<dbReference type="GO" id="GO:0005886">
    <property type="term" value="C:plasma membrane"/>
    <property type="evidence" value="ECO:0007669"/>
    <property type="project" value="UniProtKB-SubCell"/>
</dbReference>
<dbReference type="PANTHER" id="PTHR30572:SF18">
    <property type="entry name" value="ABC-TYPE MACROLIDE FAMILY EXPORT SYSTEM PERMEASE COMPONENT 2"/>
    <property type="match status" value="1"/>
</dbReference>
<dbReference type="PANTHER" id="PTHR30572">
    <property type="entry name" value="MEMBRANE COMPONENT OF TRANSPORTER-RELATED"/>
    <property type="match status" value="1"/>
</dbReference>
<reference evidence="8 9" key="1">
    <citation type="journal article" date="2011" name="Stand. Genomic Sci.">
        <title>Complete genome sequence of Haliscomenobacter hydrossis type strain (O).</title>
        <authorList>
            <consortium name="US DOE Joint Genome Institute (JGI-PGF)"/>
            <person name="Daligault H."/>
            <person name="Lapidus A."/>
            <person name="Zeytun A."/>
            <person name="Nolan M."/>
            <person name="Lucas S."/>
            <person name="Del Rio T.G."/>
            <person name="Tice H."/>
            <person name="Cheng J.F."/>
            <person name="Tapia R."/>
            <person name="Han C."/>
            <person name="Goodwin L."/>
            <person name="Pitluck S."/>
            <person name="Liolios K."/>
            <person name="Pagani I."/>
            <person name="Ivanova N."/>
            <person name="Huntemann M."/>
            <person name="Mavromatis K."/>
            <person name="Mikhailova N."/>
            <person name="Pati A."/>
            <person name="Chen A."/>
            <person name="Palaniappan K."/>
            <person name="Land M."/>
            <person name="Hauser L."/>
            <person name="Brambilla E.M."/>
            <person name="Rohde M."/>
            <person name="Verbarg S."/>
            <person name="Goker M."/>
            <person name="Bristow J."/>
            <person name="Eisen J.A."/>
            <person name="Markowitz V."/>
            <person name="Hugenholtz P."/>
            <person name="Kyrpides N.C."/>
            <person name="Klenk H.P."/>
            <person name="Woyke T."/>
        </authorList>
    </citation>
    <scope>NUCLEOTIDE SEQUENCE [LARGE SCALE GENOMIC DNA]</scope>
    <source>
        <strain evidence="9">ATCC 27775 / DSM 1100 / LMG 10767 / O</strain>
    </source>
</reference>
<keyword evidence="5 6" id="KW-0472">Membrane</keyword>
<name>F4L4A0_HALH1</name>
<dbReference type="AlphaFoldDB" id="F4L4A0"/>
<evidence type="ECO:0000256" key="3">
    <source>
        <dbReference type="ARBA" id="ARBA00022692"/>
    </source>
</evidence>
<gene>
    <name evidence="8" type="ordered locus">Halhy_3921</name>
</gene>
<evidence type="ECO:0000256" key="5">
    <source>
        <dbReference type="ARBA" id="ARBA00023136"/>
    </source>
</evidence>
<keyword evidence="2" id="KW-1003">Cell membrane</keyword>